<dbReference type="Pfam" id="PF16117">
    <property type="entry name" value="DUF4833"/>
    <property type="match status" value="1"/>
</dbReference>
<dbReference type="RefSeq" id="WP_038078317.1">
    <property type="nucleotide sequence ID" value="NZ_JHEG04000001.1"/>
</dbReference>
<gene>
    <name evidence="3" type="ORF">DA73_0235385</name>
    <name evidence="2" type="ORF">DA73_0400034745</name>
</gene>
<reference evidence="3" key="1">
    <citation type="journal article" date="2015" name="Genome Announc.">
        <title>Draft Genome Sequence of Tolypothrix boutellei Strain VB521301.</title>
        <authorList>
            <person name="Chandrababunaidu M.M."/>
            <person name="Singh D."/>
            <person name="Sen D."/>
            <person name="Bhan S."/>
            <person name="Das S."/>
            <person name="Gupta A."/>
            <person name="Adhikary S.P."/>
            <person name="Tripathy S."/>
        </authorList>
    </citation>
    <scope>NUCLEOTIDE SEQUENCE</scope>
    <source>
        <strain evidence="3">VB521301</strain>
    </source>
</reference>
<proteinExistence type="predicted"/>
<evidence type="ECO:0000313" key="3">
    <source>
        <dbReference type="EMBL" id="KIE06621.1"/>
    </source>
</evidence>
<feature type="domain" description="DUF4833" evidence="1">
    <location>
        <begin position="37"/>
        <end position="75"/>
    </location>
</feature>
<evidence type="ECO:0000259" key="1">
    <source>
        <dbReference type="Pfam" id="PF16117"/>
    </source>
</evidence>
<dbReference type="InterPro" id="IPR032269">
    <property type="entry name" value="DUF4833"/>
</dbReference>
<reference evidence="2" key="2">
    <citation type="submission" date="2019-11" db="EMBL/GenBank/DDBJ databases">
        <title>Improved Assembly of Tolypothrix boutellei genome.</title>
        <authorList>
            <person name="Sarangi A.N."/>
            <person name="Mukherjee M."/>
            <person name="Ghosh S."/>
            <person name="Singh D."/>
            <person name="Das A."/>
            <person name="Kant S."/>
            <person name="Prusty A."/>
            <person name="Tripathy S."/>
        </authorList>
    </citation>
    <scope>NUCLEOTIDE SEQUENCE</scope>
    <source>
        <strain evidence="2">VB521301</strain>
    </source>
</reference>
<evidence type="ECO:0000313" key="4">
    <source>
        <dbReference type="Proteomes" id="UP000029738"/>
    </source>
</evidence>
<accession>A0A0C1N2J7</accession>
<evidence type="ECO:0000313" key="2">
    <source>
        <dbReference type="EMBL" id="KAF3890044.1"/>
    </source>
</evidence>
<keyword evidence="4" id="KW-1185">Reference proteome</keyword>
<dbReference type="AlphaFoldDB" id="A0A0C1N2J7"/>
<dbReference type="Proteomes" id="UP000029738">
    <property type="component" value="Unassembled WGS sequence"/>
</dbReference>
<name>A0A0C1N2J7_9CYAN</name>
<sequence length="92" mass="10193">MSKLRKKLVNISFIGGAIALLLIPTIPSYAINLNSIFFISKSDNSNQVHYGIQTNPDCSLKTAKPVYPYWKLQNGRLESLLAIEVPAFGIAR</sequence>
<dbReference type="OrthoDB" id="513595at2"/>
<dbReference type="STRING" id="1479485.DA73_0235385"/>
<protein>
    <submittedName>
        <fullName evidence="2">DUF4833 domain-containing protein</fullName>
    </submittedName>
</protein>
<organism evidence="3">
    <name type="scientific">Tolypothrix bouteillei VB521301</name>
    <dbReference type="NCBI Taxonomy" id="1479485"/>
    <lineage>
        <taxon>Bacteria</taxon>
        <taxon>Bacillati</taxon>
        <taxon>Cyanobacteriota</taxon>
        <taxon>Cyanophyceae</taxon>
        <taxon>Nostocales</taxon>
        <taxon>Tolypothrichaceae</taxon>
        <taxon>Tolypothrix</taxon>
    </lineage>
</organism>
<dbReference type="EMBL" id="JHEG04000001">
    <property type="protein sequence ID" value="KAF3890044.1"/>
    <property type="molecule type" value="Genomic_DNA"/>
</dbReference>
<comment type="caution">
    <text evidence="3">The sequence shown here is derived from an EMBL/GenBank/DDBJ whole genome shotgun (WGS) entry which is preliminary data.</text>
</comment>
<dbReference type="EMBL" id="JHEG02000059">
    <property type="protein sequence ID" value="KIE06621.1"/>
    <property type="molecule type" value="Genomic_DNA"/>
</dbReference>